<dbReference type="EMBL" id="CP099429">
    <property type="protein sequence ID" value="USW58887.1"/>
    <property type="molecule type" value="Genomic_DNA"/>
</dbReference>
<feature type="signal peptide" evidence="1">
    <location>
        <begin position="1"/>
        <end position="23"/>
    </location>
</feature>
<dbReference type="AlphaFoldDB" id="A0A9Q9B7T7"/>
<name>A0A9Q9B7T7_9PEZI</name>
<keyword evidence="1" id="KW-0732">Signal</keyword>
<accession>A0A9Q9B7T7</accession>
<evidence type="ECO:0000256" key="1">
    <source>
        <dbReference type="SAM" id="SignalP"/>
    </source>
</evidence>
<dbReference type="Proteomes" id="UP001056384">
    <property type="component" value="Chromosome 12"/>
</dbReference>
<protein>
    <recommendedName>
        <fullName evidence="4">Secreted protein</fullName>
    </recommendedName>
</protein>
<keyword evidence="3" id="KW-1185">Reference proteome</keyword>
<reference evidence="2" key="1">
    <citation type="submission" date="2022-06" db="EMBL/GenBank/DDBJ databases">
        <title>Complete genome sequences of two strains of the flax pathogen Septoria linicola.</title>
        <authorList>
            <person name="Lapalu N."/>
            <person name="Simon A."/>
            <person name="Demenou B."/>
            <person name="Paumier D."/>
            <person name="Guillot M.-P."/>
            <person name="Gout L."/>
            <person name="Valade R."/>
        </authorList>
    </citation>
    <scope>NUCLEOTIDE SEQUENCE</scope>
    <source>
        <strain evidence="2">SE15195</strain>
    </source>
</reference>
<evidence type="ECO:0000313" key="2">
    <source>
        <dbReference type="EMBL" id="USW58887.1"/>
    </source>
</evidence>
<organism evidence="2 3">
    <name type="scientific">Septoria linicola</name>
    <dbReference type="NCBI Taxonomy" id="215465"/>
    <lineage>
        <taxon>Eukaryota</taxon>
        <taxon>Fungi</taxon>
        <taxon>Dikarya</taxon>
        <taxon>Ascomycota</taxon>
        <taxon>Pezizomycotina</taxon>
        <taxon>Dothideomycetes</taxon>
        <taxon>Dothideomycetidae</taxon>
        <taxon>Mycosphaerellales</taxon>
        <taxon>Mycosphaerellaceae</taxon>
        <taxon>Septoria</taxon>
    </lineage>
</organism>
<gene>
    <name evidence="2" type="ORF">Slin15195_G122060</name>
</gene>
<evidence type="ECO:0000313" key="3">
    <source>
        <dbReference type="Proteomes" id="UP001056384"/>
    </source>
</evidence>
<evidence type="ECO:0008006" key="4">
    <source>
        <dbReference type="Google" id="ProtNLM"/>
    </source>
</evidence>
<sequence length="91" mass="10577">MRMSAGAIVIAFLGLDFFDQLLMTQLLSHQVLNHSTGRLKRNMYDVRRQVRREWAIVPGTCMLAECVAYWFAVDERSCTDSVCRRHWELVG</sequence>
<proteinExistence type="predicted"/>
<feature type="chain" id="PRO_5040377382" description="Secreted protein" evidence="1">
    <location>
        <begin position="24"/>
        <end position="91"/>
    </location>
</feature>